<keyword evidence="6" id="KW-0004">4Fe-4S</keyword>
<keyword evidence="13 14" id="KW-0326">Glycosidase</keyword>
<comment type="similarity">
    <text evidence="3 14">Belongs to the Nth/MutY family.</text>
</comment>
<evidence type="ECO:0000256" key="11">
    <source>
        <dbReference type="ARBA" id="ARBA00023014"/>
    </source>
</evidence>
<evidence type="ECO:0000256" key="6">
    <source>
        <dbReference type="ARBA" id="ARBA00022485"/>
    </source>
</evidence>
<dbReference type="InterPro" id="IPR044298">
    <property type="entry name" value="MIG/MutY"/>
</dbReference>
<evidence type="ECO:0000256" key="4">
    <source>
        <dbReference type="ARBA" id="ARBA00012045"/>
    </source>
</evidence>
<dbReference type="CDD" id="cd03431">
    <property type="entry name" value="NUDIX_DNA_Glycosylase_C-MutY"/>
    <property type="match status" value="1"/>
</dbReference>
<dbReference type="PANTHER" id="PTHR42944">
    <property type="entry name" value="ADENINE DNA GLYCOSYLASE"/>
    <property type="match status" value="1"/>
</dbReference>
<comment type="cofactor">
    <cofactor evidence="14">
        <name>[4Fe-4S] cluster</name>
        <dbReference type="ChEBI" id="CHEBI:49883"/>
    </cofactor>
    <text evidence="14">Binds 1 [4Fe-4S] cluster.</text>
</comment>
<gene>
    <name evidence="16" type="ORF">SAMN02746066_04412</name>
</gene>
<evidence type="ECO:0000256" key="8">
    <source>
        <dbReference type="ARBA" id="ARBA00022763"/>
    </source>
</evidence>
<dbReference type="RefSeq" id="WP_073291482.1">
    <property type="nucleotide sequence ID" value="NZ_FRCP01000027.1"/>
</dbReference>
<evidence type="ECO:0000256" key="12">
    <source>
        <dbReference type="ARBA" id="ARBA00023204"/>
    </source>
</evidence>
<dbReference type="GO" id="GO:0006298">
    <property type="term" value="P:mismatch repair"/>
    <property type="evidence" value="ECO:0007669"/>
    <property type="project" value="TreeGrafter"/>
</dbReference>
<dbReference type="GO" id="GO:0032357">
    <property type="term" value="F:oxidized purine DNA binding"/>
    <property type="evidence" value="ECO:0007669"/>
    <property type="project" value="TreeGrafter"/>
</dbReference>
<evidence type="ECO:0000256" key="9">
    <source>
        <dbReference type="ARBA" id="ARBA00022801"/>
    </source>
</evidence>
<evidence type="ECO:0000256" key="13">
    <source>
        <dbReference type="ARBA" id="ARBA00023295"/>
    </source>
</evidence>
<keyword evidence="8 14" id="KW-0227">DNA damage</keyword>
<evidence type="ECO:0000256" key="7">
    <source>
        <dbReference type="ARBA" id="ARBA00022723"/>
    </source>
</evidence>
<evidence type="ECO:0000256" key="1">
    <source>
        <dbReference type="ARBA" id="ARBA00000843"/>
    </source>
</evidence>
<dbReference type="GO" id="GO:0034039">
    <property type="term" value="F:8-oxo-7,8-dihydroguanine DNA N-glycosylase activity"/>
    <property type="evidence" value="ECO:0007669"/>
    <property type="project" value="TreeGrafter"/>
</dbReference>
<dbReference type="Gene3D" id="1.10.340.30">
    <property type="entry name" value="Hypothetical protein, domain 2"/>
    <property type="match status" value="1"/>
</dbReference>
<evidence type="ECO:0000313" key="16">
    <source>
        <dbReference type="EMBL" id="SHN01842.1"/>
    </source>
</evidence>
<evidence type="ECO:0000256" key="5">
    <source>
        <dbReference type="ARBA" id="ARBA00022023"/>
    </source>
</evidence>
<evidence type="ECO:0000256" key="10">
    <source>
        <dbReference type="ARBA" id="ARBA00023004"/>
    </source>
</evidence>
<dbReference type="NCBIfam" id="TIGR01084">
    <property type="entry name" value="mutY"/>
    <property type="match status" value="1"/>
</dbReference>
<dbReference type="EMBL" id="FRCP01000027">
    <property type="protein sequence ID" value="SHN01842.1"/>
    <property type="molecule type" value="Genomic_DNA"/>
</dbReference>
<dbReference type="InterPro" id="IPR023170">
    <property type="entry name" value="HhH_base_excis_C"/>
</dbReference>
<sequence length="388" mass="43668">MNTIDVSKSYEYGEIVPYLVDWYEANARILPWRLEPEPYHVWISEIMLQQTRVEAVRGYYDRFLTALPTIEDLANASEEVLLKLWEGLGYYTRVRNLQKAAKVVVNEYGGSLPASYKELLKLPGIGSYTAGAIASIAYGIPVSAVDGNVLRIAKRLAGSFDDITKASVKKQLEIEFTAITPEDAAGAFNQSLMDLGATICIPNGKPLCEKCPVMHLCIAFKKDLQSQIPVKPKKKGRRIEEKTVFVLECNGKIVLHKRPGKGLLAGLWELPNIEGKSSIDRVQDMLKLSSIKKEFADIELTSLGEAKHIFSHVEWHMTGFHIKYKDSEQMKRFCGQLVQDYSAVVDNSPLKEDSNQHENCLIIPYEEVIESYALPSAFEGYKIWKSSK</sequence>
<proteinExistence type="inferred from homology"/>
<dbReference type="FunFam" id="1.10.340.30:FF:000002">
    <property type="entry name" value="Adenine DNA glycosylase"/>
    <property type="match status" value="1"/>
</dbReference>
<dbReference type="Gene3D" id="3.90.79.10">
    <property type="entry name" value="Nucleoside Triphosphate Pyrophosphohydrolase"/>
    <property type="match status" value="1"/>
</dbReference>
<keyword evidence="12" id="KW-0234">DNA repair</keyword>
<dbReference type="STRING" id="1120996.SAMN02746066_04412"/>
<keyword evidence="9" id="KW-0378">Hydrolase</keyword>
<dbReference type="Gene3D" id="1.10.1670.10">
    <property type="entry name" value="Helix-hairpin-Helix base-excision DNA repair enzymes (C-terminal)"/>
    <property type="match status" value="1"/>
</dbReference>
<protein>
    <recommendedName>
        <fullName evidence="5 14">Adenine DNA glycosylase</fullName>
        <ecNumber evidence="4 14">3.2.2.31</ecNumber>
    </recommendedName>
</protein>
<dbReference type="InterPro" id="IPR005760">
    <property type="entry name" value="A/G_AdeGlyc_MutY"/>
</dbReference>
<comment type="catalytic activity">
    <reaction evidence="1 14">
        <text>Hydrolyzes free adenine bases from 7,8-dihydro-8-oxoguanine:adenine mismatched double-stranded DNA, leaving an apurinic site.</text>
        <dbReference type="EC" id="3.2.2.31"/>
    </reaction>
</comment>
<keyword evidence="7" id="KW-0479">Metal-binding</keyword>
<dbReference type="InterPro" id="IPR003265">
    <property type="entry name" value="HhH-GPD_domain"/>
</dbReference>
<feature type="domain" description="HhH-GPD" evidence="15">
    <location>
        <begin position="47"/>
        <end position="198"/>
    </location>
</feature>
<evidence type="ECO:0000256" key="3">
    <source>
        <dbReference type="ARBA" id="ARBA00008343"/>
    </source>
</evidence>
<dbReference type="GO" id="GO:0006284">
    <property type="term" value="P:base-excision repair"/>
    <property type="evidence" value="ECO:0007669"/>
    <property type="project" value="UniProtKB-UniRule"/>
</dbReference>
<dbReference type="Pfam" id="PF00633">
    <property type="entry name" value="HHH"/>
    <property type="match status" value="1"/>
</dbReference>
<accession>A0A1M7NDP3</accession>
<dbReference type="Pfam" id="PF14815">
    <property type="entry name" value="NUDIX_4"/>
    <property type="match status" value="1"/>
</dbReference>
<organism evidence="16 17">
    <name type="scientific">Anaerosporobacter mobilis DSM 15930</name>
    <dbReference type="NCBI Taxonomy" id="1120996"/>
    <lineage>
        <taxon>Bacteria</taxon>
        <taxon>Bacillati</taxon>
        <taxon>Bacillota</taxon>
        <taxon>Clostridia</taxon>
        <taxon>Lachnospirales</taxon>
        <taxon>Lachnospiraceae</taxon>
        <taxon>Anaerosporobacter</taxon>
    </lineage>
</organism>
<reference evidence="16 17" key="1">
    <citation type="submission" date="2016-11" db="EMBL/GenBank/DDBJ databases">
        <authorList>
            <person name="Jaros S."/>
            <person name="Januszkiewicz K."/>
            <person name="Wedrychowicz H."/>
        </authorList>
    </citation>
    <scope>NUCLEOTIDE SEQUENCE [LARGE SCALE GENOMIC DNA]</scope>
    <source>
        <strain evidence="16 17">DSM 15930</strain>
    </source>
</reference>
<dbReference type="GO" id="GO:0051539">
    <property type="term" value="F:4 iron, 4 sulfur cluster binding"/>
    <property type="evidence" value="ECO:0007669"/>
    <property type="project" value="UniProtKB-UniRule"/>
</dbReference>
<dbReference type="CDD" id="cd00056">
    <property type="entry name" value="ENDO3c"/>
    <property type="match status" value="1"/>
</dbReference>
<dbReference type="GO" id="GO:0000701">
    <property type="term" value="F:purine-specific mismatch base pair DNA N-glycosylase activity"/>
    <property type="evidence" value="ECO:0007669"/>
    <property type="project" value="UniProtKB-EC"/>
</dbReference>
<dbReference type="Proteomes" id="UP000184038">
    <property type="component" value="Unassembled WGS sequence"/>
</dbReference>
<dbReference type="EC" id="3.2.2.31" evidence="4 14"/>
<dbReference type="InterPro" id="IPR011257">
    <property type="entry name" value="DNA_glycosylase"/>
</dbReference>
<evidence type="ECO:0000256" key="14">
    <source>
        <dbReference type="RuleBase" id="RU365096"/>
    </source>
</evidence>
<dbReference type="PANTHER" id="PTHR42944:SF1">
    <property type="entry name" value="ADENINE DNA GLYCOSYLASE"/>
    <property type="match status" value="1"/>
</dbReference>
<dbReference type="SMART" id="SM00478">
    <property type="entry name" value="ENDO3c"/>
    <property type="match status" value="1"/>
</dbReference>
<dbReference type="GO" id="GO:0035485">
    <property type="term" value="F:adenine/guanine mispair binding"/>
    <property type="evidence" value="ECO:0007669"/>
    <property type="project" value="TreeGrafter"/>
</dbReference>
<dbReference type="OrthoDB" id="9802365at2"/>
<comment type="function">
    <text evidence="2">Adenine glycosylase active on G-A mispairs. MutY also corrects error-prone DNA synthesis past GO lesions which are due to the oxidatively damaged form of guanine: 7,8-dihydro-8-oxoguanine (8-oxo-dGTP).</text>
</comment>
<dbReference type="InterPro" id="IPR004036">
    <property type="entry name" value="Endonuclease-III-like_CS2"/>
</dbReference>
<dbReference type="SUPFAM" id="SSF55811">
    <property type="entry name" value="Nudix"/>
    <property type="match status" value="1"/>
</dbReference>
<keyword evidence="10 14" id="KW-0408">Iron</keyword>
<dbReference type="SUPFAM" id="SSF48150">
    <property type="entry name" value="DNA-glycosylase"/>
    <property type="match status" value="1"/>
</dbReference>
<dbReference type="InterPro" id="IPR015797">
    <property type="entry name" value="NUDIX_hydrolase-like_dom_sf"/>
</dbReference>
<dbReference type="Pfam" id="PF00730">
    <property type="entry name" value="HhH-GPD"/>
    <property type="match status" value="1"/>
</dbReference>
<dbReference type="GO" id="GO:0046872">
    <property type="term" value="F:metal ion binding"/>
    <property type="evidence" value="ECO:0007669"/>
    <property type="project" value="UniProtKB-UniRule"/>
</dbReference>
<dbReference type="InterPro" id="IPR000445">
    <property type="entry name" value="HhH_motif"/>
</dbReference>
<keyword evidence="17" id="KW-1185">Reference proteome</keyword>
<evidence type="ECO:0000259" key="15">
    <source>
        <dbReference type="SMART" id="SM00478"/>
    </source>
</evidence>
<dbReference type="InterPro" id="IPR029119">
    <property type="entry name" value="MutY_C"/>
</dbReference>
<keyword evidence="11" id="KW-0411">Iron-sulfur</keyword>
<dbReference type="AlphaFoldDB" id="A0A1M7NDP3"/>
<dbReference type="PROSITE" id="PS01155">
    <property type="entry name" value="ENDONUCLEASE_III_2"/>
    <property type="match status" value="1"/>
</dbReference>
<evidence type="ECO:0000256" key="2">
    <source>
        <dbReference type="ARBA" id="ARBA00002933"/>
    </source>
</evidence>
<name>A0A1M7NDP3_9FIRM</name>
<evidence type="ECO:0000313" key="17">
    <source>
        <dbReference type="Proteomes" id="UP000184038"/>
    </source>
</evidence>